<evidence type="ECO:0000256" key="1">
    <source>
        <dbReference type="SAM" id="Phobius"/>
    </source>
</evidence>
<dbReference type="Proteomes" id="UP000011116">
    <property type="component" value="Chromosome 4H"/>
</dbReference>
<sequence>MIEDMNGRADDDFMRTWLTVVVSPFMCPTTSLHIRSLLGFMSRKKKAVNYCVHYMVVLYVDSLVIDIQVPDCPVRAEAWDNKRIVQVPKSKKIEGGYGKLRLK</sequence>
<dbReference type="EnsemblPlants" id="HORVU.MOREX.r3.4HG0407210.1">
    <property type="protein sequence ID" value="HORVU.MOREX.r3.4HG0407210.1"/>
    <property type="gene ID" value="HORVU.MOREX.r3.4HG0407210"/>
</dbReference>
<protein>
    <submittedName>
        <fullName evidence="2">Uncharacterized protein</fullName>
    </submittedName>
</protein>
<keyword evidence="3" id="KW-1185">Reference proteome</keyword>
<accession>A0A8I6XU14</accession>
<feature type="transmembrane region" description="Helical" evidence="1">
    <location>
        <begin position="16"/>
        <end position="38"/>
    </location>
</feature>
<reference evidence="3" key="1">
    <citation type="journal article" date="2012" name="Nature">
        <title>A physical, genetic and functional sequence assembly of the barley genome.</title>
        <authorList>
            <consortium name="The International Barley Genome Sequencing Consortium"/>
            <person name="Mayer K.F."/>
            <person name="Waugh R."/>
            <person name="Brown J.W."/>
            <person name="Schulman A."/>
            <person name="Langridge P."/>
            <person name="Platzer M."/>
            <person name="Fincher G.B."/>
            <person name="Muehlbauer G.J."/>
            <person name="Sato K."/>
            <person name="Close T.J."/>
            <person name="Wise R.P."/>
            <person name="Stein N."/>
        </authorList>
    </citation>
    <scope>NUCLEOTIDE SEQUENCE [LARGE SCALE GENOMIC DNA]</scope>
    <source>
        <strain evidence="3">cv. Morex</strain>
    </source>
</reference>
<proteinExistence type="predicted"/>
<evidence type="ECO:0000313" key="2">
    <source>
        <dbReference type="EnsemblPlants" id="HORVU.MOREX.r3.4HG0407210.1"/>
    </source>
</evidence>
<keyword evidence="1" id="KW-1133">Transmembrane helix</keyword>
<dbReference type="AlphaFoldDB" id="A0A8I6XU14"/>
<name>A0A8I6XU14_HORVV</name>
<keyword evidence="1" id="KW-0812">Transmembrane</keyword>
<evidence type="ECO:0000313" key="3">
    <source>
        <dbReference type="Proteomes" id="UP000011116"/>
    </source>
</evidence>
<keyword evidence="1" id="KW-0472">Membrane</keyword>
<dbReference type="Gramene" id="HORVU.MOREX.r2.4HG0339020.1">
    <property type="protein sequence ID" value="HORVU.MOREX.r2.4HG0339020.1"/>
    <property type="gene ID" value="HORVU.MOREX.r2.4HG0339020"/>
</dbReference>
<dbReference type="Gramene" id="HORVU.MOREX.r3.4HG0407210.1">
    <property type="protein sequence ID" value="HORVU.MOREX.r3.4HG0407210.1"/>
    <property type="gene ID" value="HORVU.MOREX.r3.4HG0407210"/>
</dbReference>
<reference evidence="2" key="2">
    <citation type="submission" date="2020-10" db="EMBL/GenBank/DDBJ databases">
        <authorList>
            <person name="Scholz U."/>
            <person name="Mascher M."/>
            <person name="Fiebig A."/>
        </authorList>
    </citation>
    <scope>NUCLEOTIDE SEQUENCE [LARGE SCALE GENOMIC DNA]</scope>
    <source>
        <strain evidence="2">cv. Morex</strain>
    </source>
</reference>
<organism evidence="2 3">
    <name type="scientific">Hordeum vulgare subsp. vulgare</name>
    <name type="common">Domesticated barley</name>
    <dbReference type="NCBI Taxonomy" id="112509"/>
    <lineage>
        <taxon>Eukaryota</taxon>
        <taxon>Viridiplantae</taxon>
        <taxon>Streptophyta</taxon>
        <taxon>Embryophyta</taxon>
        <taxon>Tracheophyta</taxon>
        <taxon>Spermatophyta</taxon>
        <taxon>Magnoliopsida</taxon>
        <taxon>Liliopsida</taxon>
        <taxon>Poales</taxon>
        <taxon>Poaceae</taxon>
        <taxon>BOP clade</taxon>
        <taxon>Pooideae</taxon>
        <taxon>Triticodae</taxon>
        <taxon>Triticeae</taxon>
        <taxon>Hordeinae</taxon>
        <taxon>Hordeum</taxon>
    </lineage>
</organism>
<reference evidence="2" key="3">
    <citation type="submission" date="2022-01" db="UniProtKB">
        <authorList>
            <consortium name="EnsemblPlants"/>
        </authorList>
    </citation>
    <scope>IDENTIFICATION</scope>
    <source>
        <strain evidence="2">subsp. vulgare</strain>
    </source>
</reference>